<keyword evidence="1" id="KW-0805">Transcription regulation</keyword>
<dbReference type="GO" id="GO:0003677">
    <property type="term" value="F:DNA binding"/>
    <property type="evidence" value="ECO:0007669"/>
    <property type="project" value="UniProtKB-KW"/>
</dbReference>
<dbReference type="Gene3D" id="1.10.260.40">
    <property type="entry name" value="lambda repressor-like DNA-binding domains"/>
    <property type="match status" value="1"/>
</dbReference>
<protein>
    <submittedName>
        <fullName evidence="5">LacI family DNA-binding transcriptional regulator</fullName>
    </submittedName>
</protein>
<gene>
    <name evidence="5" type="ORF">ACFP1H_03005</name>
</gene>
<dbReference type="SUPFAM" id="SSF47413">
    <property type="entry name" value="lambda repressor-like DNA-binding domains"/>
    <property type="match status" value="1"/>
</dbReference>
<dbReference type="InterPro" id="IPR028082">
    <property type="entry name" value="Peripla_BP_I"/>
</dbReference>
<dbReference type="EMBL" id="JBHSSA010000031">
    <property type="protein sequence ID" value="MFC6253570.1"/>
    <property type="molecule type" value="Genomic_DNA"/>
</dbReference>
<dbReference type="PROSITE" id="PS50932">
    <property type="entry name" value="HTH_LACI_2"/>
    <property type="match status" value="1"/>
</dbReference>
<evidence type="ECO:0000256" key="2">
    <source>
        <dbReference type="ARBA" id="ARBA00023125"/>
    </source>
</evidence>
<reference evidence="6" key="1">
    <citation type="journal article" date="2019" name="Int. J. Syst. Evol. Microbiol.">
        <title>The Global Catalogue of Microorganisms (GCM) 10K type strain sequencing project: providing services to taxonomists for standard genome sequencing and annotation.</title>
        <authorList>
            <consortium name="The Broad Institute Genomics Platform"/>
            <consortium name="The Broad Institute Genome Sequencing Center for Infectious Disease"/>
            <person name="Wu L."/>
            <person name="Ma J."/>
        </authorList>
    </citation>
    <scope>NUCLEOTIDE SEQUENCE [LARGE SCALE GENOMIC DNA]</scope>
    <source>
        <strain evidence="6">CCM 8950</strain>
    </source>
</reference>
<proteinExistence type="predicted"/>
<dbReference type="SMART" id="SM00354">
    <property type="entry name" value="HTH_LACI"/>
    <property type="match status" value="1"/>
</dbReference>
<evidence type="ECO:0000259" key="4">
    <source>
        <dbReference type="PROSITE" id="PS50932"/>
    </source>
</evidence>
<keyword evidence="3" id="KW-0804">Transcription</keyword>
<dbReference type="Pfam" id="PF00356">
    <property type="entry name" value="LacI"/>
    <property type="match status" value="1"/>
</dbReference>
<evidence type="ECO:0000256" key="1">
    <source>
        <dbReference type="ARBA" id="ARBA00023015"/>
    </source>
</evidence>
<dbReference type="CDD" id="cd01392">
    <property type="entry name" value="HTH_LacI"/>
    <property type="match status" value="1"/>
</dbReference>
<dbReference type="RefSeq" id="WP_137630060.1">
    <property type="nucleotide sequence ID" value="NZ_BJDO01000003.1"/>
</dbReference>
<feature type="domain" description="HTH lacI-type" evidence="4">
    <location>
        <begin position="2"/>
        <end position="56"/>
    </location>
</feature>
<dbReference type="Gene3D" id="3.40.50.2300">
    <property type="match status" value="2"/>
</dbReference>
<dbReference type="InterPro" id="IPR046335">
    <property type="entry name" value="LacI/GalR-like_sensor"/>
</dbReference>
<organism evidence="5 6">
    <name type="scientific">Secundilactobacillus hailunensis</name>
    <dbReference type="NCBI Taxonomy" id="2559923"/>
    <lineage>
        <taxon>Bacteria</taxon>
        <taxon>Bacillati</taxon>
        <taxon>Bacillota</taxon>
        <taxon>Bacilli</taxon>
        <taxon>Lactobacillales</taxon>
        <taxon>Lactobacillaceae</taxon>
        <taxon>Secundilactobacillus</taxon>
    </lineage>
</organism>
<evidence type="ECO:0000313" key="5">
    <source>
        <dbReference type="EMBL" id="MFC6253570.1"/>
    </source>
</evidence>
<dbReference type="Pfam" id="PF13377">
    <property type="entry name" value="Peripla_BP_3"/>
    <property type="match status" value="1"/>
</dbReference>
<accession>A0ABW1T6B8</accession>
<keyword evidence="6" id="KW-1185">Reference proteome</keyword>
<dbReference type="PANTHER" id="PTHR30146:SF149">
    <property type="entry name" value="HTH-TYPE TRANSCRIPTIONAL REGULATOR EBGR"/>
    <property type="match status" value="1"/>
</dbReference>
<dbReference type="SUPFAM" id="SSF53822">
    <property type="entry name" value="Periplasmic binding protein-like I"/>
    <property type="match status" value="1"/>
</dbReference>
<dbReference type="PANTHER" id="PTHR30146">
    <property type="entry name" value="LACI-RELATED TRANSCRIPTIONAL REPRESSOR"/>
    <property type="match status" value="1"/>
</dbReference>
<comment type="caution">
    <text evidence="5">The sequence shown here is derived from an EMBL/GenBank/DDBJ whole genome shotgun (WGS) entry which is preliminary data.</text>
</comment>
<dbReference type="InterPro" id="IPR000843">
    <property type="entry name" value="HTH_LacI"/>
</dbReference>
<dbReference type="Proteomes" id="UP001596190">
    <property type="component" value="Unassembled WGS sequence"/>
</dbReference>
<keyword evidence="2 5" id="KW-0238">DNA-binding</keyword>
<evidence type="ECO:0000313" key="6">
    <source>
        <dbReference type="Proteomes" id="UP001596190"/>
    </source>
</evidence>
<dbReference type="InterPro" id="IPR010982">
    <property type="entry name" value="Lambda_DNA-bd_dom_sf"/>
</dbReference>
<name>A0ABW1T6B8_9LACO</name>
<sequence>MTTIKDIAKSAHVSPATVSNALNPDLAQMVAPETLKRIKKIASDLDYQPVHHRIKQMATQINCALITTLFLKDEIEDEYWHFVRKGIYETARKRNVNIQNVFQIQVGINPGIVANYNGVIILGSLSEQAIKRLKHYNPNIIVIDDVNTNCSLVDTIGTDLYNLTLKALKLLKKQANGPIAFIGGYRMEFSLDGSVEKKGDDLRTQAYRDWLAVNNQSALMKLTSWGTQAGLSAINELLSEVTTPIGGLLVASDSIAIGVVKGLLERQIVPGKDLPLISFDNIHVASFLTPAITSFSLPKEILGITAVNQICDLIAHRRQWISRTTIPGHLGTGETYPLQTC</sequence>
<evidence type="ECO:0000256" key="3">
    <source>
        <dbReference type="ARBA" id="ARBA00023163"/>
    </source>
</evidence>